<dbReference type="EMBL" id="BX842651">
    <property type="protein sequence ID" value="CAE80017.1"/>
    <property type="molecule type" value="Genomic_DNA"/>
</dbReference>
<dbReference type="KEGG" id="bba:Bd2181"/>
<proteinExistence type="predicted"/>
<keyword evidence="2" id="KW-1185">Reference proteome</keyword>
<reference evidence="1 2" key="1">
    <citation type="journal article" date="2004" name="Science">
        <title>A predator unmasked: life cycle of Bdellovibrio bacteriovorus from a genomic perspective.</title>
        <authorList>
            <person name="Rendulic S."/>
            <person name="Jagtap P."/>
            <person name="Rosinus A."/>
            <person name="Eppinger M."/>
            <person name="Baar C."/>
            <person name="Lanz C."/>
            <person name="Keller H."/>
            <person name="Lambert C."/>
            <person name="Evans K.J."/>
            <person name="Goesmann A."/>
            <person name="Meyer F."/>
            <person name="Sockett R.E."/>
            <person name="Schuster S.C."/>
        </authorList>
    </citation>
    <scope>NUCLEOTIDE SEQUENCE [LARGE SCALE GENOMIC DNA]</scope>
    <source>
        <strain evidence="2">ATCC 15356 / DSM 50701 / NCIMB 9529 / HD100</strain>
    </source>
</reference>
<dbReference type="AlphaFoldDB" id="Q6ML40"/>
<organism evidence="1 2">
    <name type="scientific">Bdellovibrio bacteriovorus (strain ATCC 15356 / DSM 50701 / NCIMB 9529 / HD100)</name>
    <dbReference type="NCBI Taxonomy" id="264462"/>
    <lineage>
        <taxon>Bacteria</taxon>
        <taxon>Pseudomonadati</taxon>
        <taxon>Bdellovibrionota</taxon>
        <taxon>Bdellovibrionia</taxon>
        <taxon>Bdellovibrionales</taxon>
        <taxon>Pseudobdellovibrionaceae</taxon>
        <taxon>Bdellovibrio</taxon>
    </lineage>
</organism>
<sequence>MSKYLISLICLTLTACAPPSEDLNDIKKTHSKPQMGFSGLVIIQHSELDTASPQLPPQISVDFEKQTSTGRHLMLYKSPVRLQLISTSSDFVSLGCNESTDIEQMPDFINVDTLKICDRHQITHNNLNIVANRVILDNAKLEFIPTQSKQGHNRIEIVARTFWLEGQNKITLIGSKLHDGRSLPPTLSLDAGTLTGAGHLKVLSKANIFSVSIK</sequence>
<gene>
    <name evidence="1" type="ordered locus">Bd2181</name>
</gene>
<name>Q6ML40_BDEBA</name>
<evidence type="ECO:0000313" key="1">
    <source>
        <dbReference type="EMBL" id="CAE80017.1"/>
    </source>
</evidence>
<protein>
    <submittedName>
        <fullName evidence="1">Uncharacterized protein</fullName>
    </submittedName>
</protein>
<dbReference type="GeneID" id="93013120"/>
<dbReference type="STRING" id="264462.Bd2181"/>
<accession>Q6ML40</accession>
<dbReference type="HOGENOM" id="CLU_1281082_0_0_7"/>
<dbReference type="RefSeq" id="WP_011164619.1">
    <property type="nucleotide sequence ID" value="NC_005363.1"/>
</dbReference>
<dbReference type="Proteomes" id="UP000008080">
    <property type="component" value="Chromosome"/>
</dbReference>
<evidence type="ECO:0000313" key="2">
    <source>
        <dbReference type="Proteomes" id="UP000008080"/>
    </source>
</evidence>
<dbReference type="PROSITE" id="PS51257">
    <property type="entry name" value="PROKAR_LIPOPROTEIN"/>
    <property type="match status" value="1"/>
</dbReference>